<dbReference type="InterPro" id="IPR016439">
    <property type="entry name" value="Lag1/Lac1-like"/>
</dbReference>
<feature type="transmembrane region" description="Helical" evidence="6">
    <location>
        <begin position="275"/>
        <end position="300"/>
    </location>
</feature>
<name>A0A8J4BWY6_9CHLO</name>
<dbReference type="GO" id="GO:0005789">
    <property type="term" value="C:endoplasmic reticulum membrane"/>
    <property type="evidence" value="ECO:0007669"/>
    <property type="project" value="UniProtKB-SubCell"/>
</dbReference>
<evidence type="ECO:0000256" key="2">
    <source>
        <dbReference type="ARBA" id="ARBA00022692"/>
    </source>
</evidence>
<evidence type="ECO:0000256" key="6">
    <source>
        <dbReference type="SAM" id="Phobius"/>
    </source>
</evidence>
<sequence>MQQSTPHAIKDIRTLLHYFLYEYDSMRLVAPSDDPQYSAWLRERSQNLGAYNQLSKLLGPTVALCAVLCLLRIAFFRCVALYLQPDVSGRRAATARASSSEEVMGVAEPPAPGISIGPAAGHISTKRTAEGEAVAVDSTLRLGEGLWTLGGASVLLLWSWWCAMTRNGGCPAFPSLDTFRCLLGWPLIPIPAPVRGYYCCEAAWYLHLLMKHPLRIGLQDTGLMVAHHIASLVLIVLSYCFSLHRPGVLLLALLNSSTPWLHLSKVARVAGCRQISVPAFASFAAVFFFSRVVLFPLVFLPLGLLQPLHHIPRVLERFPLTYMLFNGLLGLLVVMQWMWFAAILRVLRQAVSGNEAKLEAEARRWEQQKSPVTKHIPHAINAPMITGHFVTHDDVDVTDQEMHPLPSQHRVGGGDAMAVTAGSAGGGVAPELLRKTRGVLTSVTSVREDVDVDVDAAPLVSQAPPRAAVYVPEAPPSYWCCDFQPEAHLEGLLRGPLTPDRGLGTHPPLVSCRELQRLGPKKQQKW</sequence>
<comment type="subcellular location">
    <subcellularLocation>
        <location evidence="1">Membrane</location>
        <topology evidence="1">Multi-pass membrane protein</topology>
    </subcellularLocation>
</comment>
<evidence type="ECO:0000256" key="4">
    <source>
        <dbReference type="ARBA" id="ARBA00023136"/>
    </source>
</evidence>
<feature type="transmembrane region" description="Helical" evidence="6">
    <location>
        <begin position="61"/>
        <end position="83"/>
    </location>
</feature>
<dbReference type="OrthoDB" id="537032at2759"/>
<dbReference type="GO" id="GO:0050291">
    <property type="term" value="F:sphingosine N-acyltransferase activity"/>
    <property type="evidence" value="ECO:0007669"/>
    <property type="project" value="InterPro"/>
</dbReference>
<proteinExistence type="predicted"/>
<evidence type="ECO:0000313" key="9">
    <source>
        <dbReference type="EMBL" id="GIL98369.1"/>
    </source>
</evidence>
<feature type="domain" description="TLC" evidence="7">
    <location>
        <begin position="137"/>
        <end position="352"/>
    </location>
</feature>
<dbReference type="GO" id="GO:0046513">
    <property type="term" value="P:ceramide biosynthetic process"/>
    <property type="evidence" value="ECO:0007669"/>
    <property type="project" value="InterPro"/>
</dbReference>
<comment type="caution">
    <text evidence="8">The sequence shown here is derived from an EMBL/GenBank/DDBJ whole genome shotgun (WGS) entry which is preliminary data.</text>
</comment>
<dbReference type="Pfam" id="PF03798">
    <property type="entry name" value="TRAM_LAG1_CLN8"/>
    <property type="match status" value="1"/>
</dbReference>
<evidence type="ECO:0000259" key="7">
    <source>
        <dbReference type="PROSITE" id="PS50922"/>
    </source>
</evidence>
<keyword evidence="2 5" id="KW-0812">Transmembrane</keyword>
<organism evidence="8 10">
    <name type="scientific">Volvox reticuliferus</name>
    <dbReference type="NCBI Taxonomy" id="1737510"/>
    <lineage>
        <taxon>Eukaryota</taxon>
        <taxon>Viridiplantae</taxon>
        <taxon>Chlorophyta</taxon>
        <taxon>core chlorophytes</taxon>
        <taxon>Chlorophyceae</taxon>
        <taxon>CS clade</taxon>
        <taxon>Chlamydomonadales</taxon>
        <taxon>Volvocaceae</taxon>
        <taxon>Volvox</taxon>
    </lineage>
</organism>
<dbReference type="Proteomes" id="UP000747110">
    <property type="component" value="Unassembled WGS sequence"/>
</dbReference>
<evidence type="ECO:0000313" key="10">
    <source>
        <dbReference type="Proteomes" id="UP000747110"/>
    </source>
</evidence>
<keyword evidence="3 6" id="KW-1133">Transmembrane helix</keyword>
<dbReference type="SMART" id="SM00724">
    <property type="entry name" value="TLC"/>
    <property type="match status" value="1"/>
</dbReference>
<protein>
    <recommendedName>
        <fullName evidence="7">TLC domain-containing protein</fullName>
    </recommendedName>
</protein>
<dbReference type="EMBL" id="BNCQ01000005">
    <property type="protein sequence ID" value="GIL98369.1"/>
    <property type="molecule type" value="Genomic_DNA"/>
</dbReference>
<dbReference type="EMBL" id="BNCP01000002">
    <property type="protein sequence ID" value="GIL70645.1"/>
    <property type="molecule type" value="Genomic_DNA"/>
</dbReference>
<evidence type="ECO:0000256" key="1">
    <source>
        <dbReference type="ARBA" id="ARBA00004141"/>
    </source>
</evidence>
<reference evidence="8" key="1">
    <citation type="journal article" date="2021" name="Proc. Natl. Acad. Sci. U.S.A.">
        <title>Three genomes in the algal genus Volvox reveal the fate of a haploid sex-determining region after a transition to homothallism.</title>
        <authorList>
            <person name="Yamamoto K."/>
            <person name="Hamaji T."/>
            <person name="Kawai-Toyooka H."/>
            <person name="Matsuzaki R."/>
            <person name="Takahashi F."/>
            <person name="Nishimura Y."/>
            <person name="Kawachi M."/>
            <person name="Noguchi H."/>
            <person name="Minakuchi Y."/>
            <person name="Umen J.G."/>
            <person name="Toyoda A."/>
            <person name="Nozaki H."/>
        </authorList>
    </citation>
    <scope>NUCLEOTIDE SEQUENCE</scope>
    <source>
        <strain evidence="9">NIES-3785</strain>
        <strain evidence="8">NIES-3786</strain>
    </source>
</reference>
<gene>
    <name evidence="8" type="ORF">Vretifemale_1379</name>
    <name evidence="9" type="ORF">Vretimale_3753</name>
</gene>
<keyword evidence="10" id="KW-1185">Reference proteome</keyword>
<dbReference type="InterPro" id="IPR006634">
    <property type="entry name" value="TLC-dom"/>
</dbReference>
<accession>A0A8J4BWY6</accession>
<feature type="transmembrane region" description="Helical" evidence="6">
    <location>
        <begin position="320"/>
        <end position="347"/>
    </location>
</feature>
<evidence type="ECO:0000256" key="5">
    <source>
        <dbReference type="PROSITE-ProRule" id="PRU00205"/>
    </source>
</evidence>
<dbReference type="PANTHER" id="PTHR12560:SF0">
    <property type="entry name" value="LD18904P"/>
    <property type="match status" value="1"/>
</dbReference>
<keyword evidence="4 5" id="KW-0472">Membrane</keyword>
<dbReference type="Proteomes" id="UP000722791">
    <property type="component" value="Unassembled WGS sequence"/>
</dbReference>
<dbReference type="AlphaFoldDB" id="A0A8J4BWY6"/>
<evidence type="ECO:0000256" key="3">
    <source>
        <dbReference type="ARBA" id="ARBA00022989"/>
    </source>
</evidence>
<evidence type="ECO:0000313" key="8">
    <source>
        <dbReference type="EMBL" id="GIL70645.1"/>
    </source>
</evidence>
<dbReference type="PROSITE" id="PS50922">
    <property type="entry name" value="TLC"/>
    <property type="match status" value="1"/>
</dbReference>
<dbReference type="PANTHER" id="PTHR12560">
    <property type="entry name" value="LONGEVITY ASSURANCE FACTOR 1 LAG1"/>
    <property type="match status" value="1"/>
</dbReference>